<proteinExistence type="predicted"/>
<evidence type="ECO:0008006" key="3">
    <source>
        <dbReference type="Google" id="ProtNLM"/>
    </source>
</evidence>
<dbReference type="EMBL" id="WRXN01000004">
    <property type="protein sequence ID" value="MVT08968.1"/>
    <property type="molecule type" value="Genomic_DNA"/>
</dbReference>
<dbReference type="RefSeq" id="WP_157306384.1">
    <property type="nucleotide sequence ID" value="NZ_WRXN01000004.1"/>
</dbReference>
<organism evidence="1 2">
    <name type="scientific">Chitinophaga tropicalis</name>
    <dbReference type="NCBI Taxonomy" id="2683588"/>
    <lineage>
        <taxon>Bacteria</taxon>
        <taxon>Pseudomonadati</taxon>
        <taxon>Bacteroidota</taxon>
        <taxon>Chitinophagia</taxon>
        <taxon>Chitinophagales</taxon>
        <taxon>Chitinophagaceae</taxon>
        <taxon>Chitinophaga</taxon>
    </lineage>
</organism>
<keyword evidence="2" id="KW-1185">Reference proteome</keyword>
<gene>
    <name evidence="1" type="ORF">GO493_11910</name>
</gene>
<sequence>MKKLITLSLLALSTWMVSCTKEDEESLPGPSIAQSDVKFSVTQQAGHDNIVMLEGLTQNVYLHYWDFTGGYSKKQKDTINLPFAGTYTIHYSVYTHGGVLGDSTNITVSQNDPDYFSSPMWNLLTDAQAGKTWVWAIDAPGGGCYGNGPGTATKPEWWVNGLAYLTSQGVQNDEMKLDLNGAKNFTFTHNGVSTAARFDLDTLNKTLKITGSDISLGKKITYSIVTLNENELTLVEQGDGWRNLWLFKRKGYNY</sequence>
<dbReference type="Proteomes" id="UP000461730">
    <property type="component" value="Unassembled WGS sequence"/>
</dbReference>
<comment type="caution">
    <text evidence="1">The sequence shown here is derived from an EMBL/GenBank/DDBJ whole genome shotgun (WGS) entry which is preliminary data.</text>
</comment>
<dbReference type="AlphaFoldDB" id="A0A7K1U3P2"/>
<protein>
    <recommendedName>
        <fullName evidence="3">PKD domain-containing protein</fullName>
    </recommendedName>
</protein>
<dbReference type="PROSITE" id="PS51257">
    <property type="entry name" value="PROKAR_LIPOPROTEIN"/>
    <property type="match status" value="1"/>
</dbReference>
<evidence type="ECO:0000313" key="2">
    <source>
        <dbReference type="Proteomes" id="UP000461730"/>
    </source>
</evidence>
<accession>A0A7K1U3P2</accession>
<reference evidence="1 2" key="1">
    <citation type="submission" date="2019-12" db="EMBL/GenBank/DDBJ databases">
        <title>Chitinophaga sp. strain ysch24 (GDMCC 1.1355), whole genome shotgun sequence.</title>
        <authorList>
            <person name="Zhang X."/>
        </authorList>
    </citation>
    <scope>NUCLEOTIDE SEQUENCE [LARGE SCALE GENOMIC DNA]</scope>
    <source>
        <strain evidence="2">ysch24</strain>
    </source>
</reference>
<evidence type="ECO:0000313" key="1">
    <source>
        <dbReference type="EMBL" id="MVT08968.1"/>
    </source>
</evidence>
<name>A0A7K1U3P2_9BACT</name>